<accession>A0A7G2AA39</accession>
<evidence type="ECO:0000256" key="2">
    <source>
        <dbReference type="ARBA" id="ARBA00022518"/>
    </source>
</evidence>
<evidence type="ECO:0000256" key="3">
    <source>
        <dbReference type="SAM" id="MobiDB-lite"/>
    </source>
</evidence>
<dbReference type="InterPro" id="IPR003861">
    <property type="entry name" value="Papilloma_E4"/>
</dbReference>
<protein>
    <submittedName>
        <fullName evidence="8">E4 protein</fullName>
    </submittedName>
</protein>
<evidence type="ECO:0000313" key="4">
    <source>
        <dbReference type="EMBL" id="CAD1807484.1"/>
    </source>
</evidence>
<dbReference type="Pfam" id="PF02711">
    <property type="entry name" value="Pap_E4"/>
    <property type="match status" value="1"/>
</dbReference>
<feature type="compositionally biased region" description="Pro residues" evidence="3">
    <location>
        <begin position="103"/>
        <end position="112"/>
    </location>
</feature>
<dbReference type="EMBL" id="LR862085">
    <property type="protein sequence ID" value="CAD1814605.1"/>
    <property type="molecule type" value="Genomic_DNA"/>
</dbReference>
<feature type="compositionally biased region" description="Low complexity" evidence="3">
    <location>
        <begin position="140"/>
        <end position="155"/>
    </location>
</feature>
<reference evidence="8" key="1">
    <citation type="submission" date="2020-07" db="EMBL/GenBank/DDBJ databases">
        <authorList>
            <person name="Wienecke-Baldacchino K A."/>
        </authorList>
    </citation>
    <scope>NUCLEOTIDE SEQUENCE</scope>
    <source>
        <strain evidence="4">LNS4474748_HPV66</strain>
        <strain evidence="5">LNS7384732_HPV66</strain>
        <strain evidence="6">LNS7623609_HPV66</strain>
        <strain evidence="7">LNS7880814_HPV66</strain>
        <strain evidence="8">LNS8911864_HPV66</strain>
        <strain evidence="9">LNS9200900_HPV66</strain>
        <strain evidence="10">LNS9893065_HPV66</strain>
    </source>
</reference>
<comment type="similarity">
    <text evidence="1">Belongs to the papillomaviridae E4 protein family.</text>
</comment>
<evidence type="ECO:0000313" key="9">
    <source>
        <dbReference type="EMBL" id="CAD1814515.1"/>
    </source>
</evidence>
<dbReference type="EMBL" id="LR861902">
    <property type="protein sequence ID" value="CAD1807484.1"/>
    <property type="molecule type" value="Genomic_DNA"/>
</dbReference>
<feature type="non-terminal residue" evidence="8">
    <location>
        <position position="1"/>
    </location>
</feature>
<organism evidence="8">
    <name type="scientific">Human papillomavirus 66</name>
    <dbReference type="NCBI Taxonomy" id="37119"/>
    <lineage>
        <taxon>Viruses</taxon>
        <taxon>Monodnaviria</taxon>
        <taxon>Shotokuvirae</taxon>
        <taxon>Cossaviricota</taxon>
        <taxon>Papovaviricetes</taxon>
        <taxon>Zurhausenvirales</taxon>
        <taxon>Papillomaviridae</taxon>
        <taxon>Firstpapillomavirinae</taxon>
        <taxon>Alphapapillomavirus</taxon>
        <taxon>Alphapapillomavirus 6</taxon>
    </lineage>
</organism>
<dbReference type="EMBL" id="LR862073">
    <property type="protein sequence ID" value="CAD1814515.1"/>
    <property type="molecule type" value="Genomic_DNA"/>
</dbReference>
<dbReference type="EMBL" id="LR862063">
    <property type="protein sequence ID" value="CAD1814443.1"/>
    <property type="molecule type" value="Genomic_DNA"/>
</dbReference>
<keyword evidence="2" id="KW-0244">Early protein</keyword>
<evidence type="ECO:0000313" key="6">
    <source>
        <dbReference type="EMBL" id="CAD1814195.1"/>
    </source>
</evidence>
<evidence type="ECO:0000313" key="8">
    <source>
        <dbReference type="EMBL" id="CAD1814443.1"/>
    </source>
</evidence>
<feature type="region of interest" description="Disordered" evidence="3">
    <location>
        <begin position="98"/>
        <end position="155"/>
    </location>
</feature>
<evidence type="ECO:0000313" key="7">
    <source>
        <dbReference type="EMBL" id="CAD1814265.1"/>
    </source>
</evidence>
<dbReference type="EMBL" id="LR862030">
    <property type="protein sequence ID" value="CAD1814195.1"/>
    <property type="molecule type" value="Genomic_DNA"/>
</dbReference>
<dbReference type="EMBL" id="LR862020">
    <property type="protein sequence ID" value="CAD1814131.1"/>
    <property type="molecule type" value="Genomic_DNA"/>
</dbReference>
<dbReference type="EMBL" id="LR862039">
    <property type="protein sequence ID" value="CAD1814265.1"/>
    <property type="molecule type" value="Genomic_DNA"/>
</dbReference>
<evidence type="ECO:0000313" key="5">
    <source>
        <dbReference type="EMBL" id="CAD1814131.1"/>
    </source>
</evidence>
<organismHost>
    <name type="scientific">Homo sapiens</name>
    <name type="common">Human</name>
    <dbReference type="NCBI Taxonomy" id="9606"/>
</organismHost>
<proteinExistence type="inferred from homology"/>
<evidence type="ECO:0000256" key="1">
    <source>
        <dbReference type="ARBA" id="ARBA00009551"/>
    </source>
</evidence>
<gene>
    <name evidence="8" type="primary">E4</name>
</gene>
<name>A0A7G2AA39_HPV66</name>
<evidence type="ECO:0000313" key="10">
    <source>
        <dbReference type="EMBL" id="CAD1814605.1"/>
    </source>
</evidence>
<sequence>KCGLMVTKIIVWNMWCGNLYIIMESVGGVKCHQGWITEAYIICMMATKHITQTLNRRPKNMGVQTYGKYIWKPRVFTVLTLCLVPVDTTYPLLRLLTNTTTTGPPPPPPPLWAPKTPRYPTDQENDPEQVNQNLTPPESPTHTVSQQTQTSVTTPTVEVHVSTHKATVVIKLRL</sequence>